<protein>
    <recommendedName>
        <fullName evidence="3">U4/U6 small nuclear ribonucleoprotein Prp31</fullName>
    </recommendedName>
    <alternativeName>
        <fullName evidence="10">Pre-mRNA-processing factor 31</fullName>
    </alternativeName>
</protein>
<evidence type="ECO:0000256" key="11">
    <source>
        <dbReference type="ARBA" id="ARBA00045397"/>
    </source>
</evidence>
<dbReference type="Pfam" id="PF09785">
    <property type="entry name" value="Prp31_C"/>
    <property type="match status" value="1"/>
</dbReference>
<comment type="similarity">
    <text evidence="2">Belongs to the PRP31 family.</text>
</comment>
<dbReference type="GO" id="GO:0003723">
    <property type="term" value="F:RNA binding"/>
    <property type="evidence" value="ECO:0007669"/>
    <property type="project" value="UniProtKB-KW"/>
</dbReference>
<keyword evidence="4" id="KW-0507">mRNA processing</keyword>
<organism evidence="13 14">
    <name type="scientific">Adineta steineri</name>
    <dbReference type="NCBI Taxonomy" id="433720"/>
    <lineage>
        <taxon>Eukaryota</taxon>
        <taxon>Metazoa</taxon>
        <taxon>Spiralia</taxon>
        <taxon>Gnathifera</taxon>
        <taxon>Rotifera</taxon>
        <taxon>Eurotatoria</taxon>
        <taxon>Bdelloidea</taxon>
        <taxon>Adinetida</taxon>
        <taxon>Adinetidae</taxon>
        <taxon>Adineta</taxon>
    </lineage>
</organism>
<dbReference type="InterPro" id="IPR019175">
    <property type="entry name" value="Prp31_C"/>
</dbReference>
<evidence type="ECO:0000256" key="7">
    <source>
        <dbReference type="ARBA" id="ARBA00023187"/>
    </source>
</evidence>
<dbReference type="Gene3D" id="1.10.246.90">
    <property type="entry name" value="Nop domain"/>
    <property type="match status" value="1"/>
</dbReference>
<dbReference type="PANTHER" id="PTHR13904">
    <property type="entry name" value="PRE-MRNA SPLICING FACTOR PRP31"/>
    <property type="match status" value="1"/>
</dbReference>
<evidence type="ECO:0000256" key="5">
    <source>
        <dbReference type="ARBA" id="ARBA00022728"/>
    </source>
</evidence>
<evidence type="ECO:0000256" key="10">
    <source>
        <dbReference type="ARBA" id="ARBA00030766"/>
    </source>
</evidence>
<feature type="domain" description="Nop" evidence="12">
    <location>
        <begin position="132"/>
        <end position="250"/>
    </location>
</feature>
<dbReference type="GO" id="GO:0071011">
    <property type="term" value="C:precatalytic spliceosome"/>
    <property type="evidence" value="ECO:0007669"/>
    <property type="project" value="TreeGrafter"/>
</dbReference>
<evidence type="ECO:0000256" key="3">
    <source>
        <dbReference type="ARBA" id="ARBA00013538"/>
    </source>
</evidence>
<evidence type="ECO:0000256" key="2">
    <source>
        <dbReference type="ARBA" id="ARBA00005572"/>
    </source>
</evidence>
<dbReference type="SUPFAM" id="SSF89124">
    <property type="entry name" value="Nop domain"/>
    <property type="match status" value="1"/>
</dbReference>
<dbReference type="SMART" id="SM00931">
    <property type="entry name" value="NOSIC"/>
    <property type="match status" value="1"/>
</dbReference>
<dbReference type="Proteomes" id="UP000663845">
    <property type="component" value="Unassembled WGS sequence"/>
</dbReference>
<dbReference type="FunFam" id="1.10.246.90:FF:000002">
    <property type="entry name" value="U4/U6 small nuclear ribonucleoprotein Prp31"/>
    <property type="match status" value="1"/>
</dbReference>
<dbReference type="InterPro" id="IPR042239">
    <property type="entry name" value="Nop_C"/>
</dbReference>
<dbReference type="EMBL" id="CAJNOG010000195">
    <property type="protein sequence ID" value="CAF1063271.1"/>
    <property type="molecule type" value="Genomic_DNA"/>
</dbReference>
<comment type="function">
    <text evidence="11">Involved in pre-mRNA splicing as component of the spliceosome. Required for the assembly of the U4/U5/U6 tri-snRNP complex, one of the building blocks of the spliceosome.</text>
</comment>
<evidence type="ECO:0000256" key="8">
    <source>
        <dbReference type="ARBA" id="ARBA00023242"/>
    </source>
</evidence>
<evidence type="ECO:0000256" key="1">
    <source>
        <dbReference type="ARBA" id="ARBA00004123"/>
    </source>
</evidence>
<reference evidence="13" key="1">
    <citation type="submission" date="2021-02" db="EMBL/GenBank/DDBJ databases">
        <authorList>
            <person name="Nowell W R."/>
        </authorList>
    </citation>
    <scope>NUCLEOTIDE SEQUENCE</scope>
</reference>
<dbReference type="InterPro" id="IPR036070">
    <property type="entry name" value="Nop_dom_sf"/>
</dbReference>
<dbReference type="InterPro" id="IPR012976">
    <property type="entry name" value="NOSIC"/>
</dbReference>
<comment type="caution">
    <text evidence="13">The sequence shown here is derived from an EMBL/GenBank/DDBJ whole genome shotgun (WGS) entry which is preliminary data.</text>
</comment>
<keyword evidence="6" id="KW-0694">RNA-binding</keyword>
<dbReference type="GO" id="GO:0005687">
    <property type="term" value="C:U4 snRNP"/>
    <property type="evidence" value="ECO:0007669"/>
    <property type="project" value="TreeGrafter"/>
</dbReference>
<name>A0A814LCW3_9BILA</name>
<gene>
    <name evidence="13" type="ORF">JYZ213_LOCUS19339</name>
</gene>
<dbReference type="PANTHER" id="PTHR13904:SF0">
    <property type="entry name" value="U4_U6 SMALL NUCLEAR RIBONUCLEOPROTEIN PRP31"/>
    <property type="match status" value="1"/>
</dbReference>
<sequence>MNIQGPVEHDPEYLLIVGANNLLVEIDIIHNFVRGLDRKRFPELEQLVQLPLDYLKTELGNKVDQAKVNENLLKFLTQATIMIVSVSASTTQGQNLTDEELERVMEACDIAMKLSENKQTVLSYVESRMTFIAPNLSIIVGASTAAKLMGMAEGLTNLTKMPSCNILLLGAHKKLVGGFSTTAAMPHTGAIFYSKIVQDCLPDLRVKVARLVSCKVTLAARVDSFHESRQDQQRKILLSDIERRIEKLEEPPPVKAVKPLPRPAVYILIYFYFFKIEEDAYQDAVGFSTGMLGKSGSGKVRAAQFDPKTKAKISQKLQVCQNNAYGGTTTVHNRKQTSVTASSVAFTPLQGLEIVNPNAADKDKTGIESQKYFSNTFGFTKISPSVIPKTT</sequence>
<keyword evidence="9" id="KW-0687">Ribonucleoprotein</keyword>
<dbReference type="GO" id="GO:0000244">
    <property type="term" value="P:spliceosomal tri-snRNP complex assembly"/>
    <property type="evidence" value="ECO:0007669"/>
    <property type="project" value="InterPro"/>
</dbReference>
<dbReference type="AlphaFoldDB" id="A0A814LCW3"/>
<evidence type="ECO:0000256" key="9">
    <source>
        <dbReference type="ARBA" id="ARBA00023274"/>
    </source>
</evidence>
<dbReference type="InterPro" id="IPR002687">
    <property type="entry name" value="Nop_dom"/>
</dbReference>
<evidence type="ECO:0000259" key="12">
    <source>
        <dbReference type="PROSITE" id="PS51358"/>
    </source>
</evidence>
<keyword evidence="8" id="KW-0539">Nucleus</keyword>
<dbReference type="PROSITE" id="PS51358">
    <property type="entry name" value="NOP"/>
    <property type="match status" value="1"/>
</dbReference>
<dbReference type="Pfam" id="PF01798">
    <property type="entry name" value="Nop"/>
    <property type="match status" value="1"/>
</dbReference>
<evidence type="ECO:0000256" key="6">
    <source>
        <dbReference type="ARBA" id="ARBA00022884"/>
    </source>
</evidence>
<comment type="subcellular location">
    <subcellularLocation>
        <location evidence="1">Nucleus</location>
    </subcellularLocation>
</comment>
<evidence type="ECO:0000313" key="14">
    <source>
        <dbReference type="Proteomes" id="UP000663845"/>
    </source>
</evidence>
<dbReference type="GO" id="GO:0046540">
    <property type="term" value="C:U4/U6 x U5 tri-snRNP complex"/>
    <property type="evidence" value="ECO:0007669"/>
    <property type="project" value="InterPro"/>
</dbReference>
<accession>A0A814LCW3</accession>
<dbReference type="FunFam" id="1.10.287.4070:FF:000003">
    <property type="entry name" value="U4/U6 small nuclear ribonucleoprotein PRP31"/>
    <property type="match status" value="1"/>
</dbReference>
<proteinExistence type="inferred from homology"/>
<keyword evidence="5" id="KW-0747">Spliceosome</keyword>
<evidence type="ECO:0000313" key="13">
    <source>
        <dbReference type="EMBL" id="CAF1063271.1"/>
    </source>
</evidence>
<keyword evidence="7" id="KW-0508">mRNA splicing</keyword>
<evidence type="ECO:0000256" key="4">
    <source>
        <dbReference type="ARBA" id="ARBA00022664"/>
    </source>
</evidence>
<dbReference type="Gene3D" id="1.10.287.4070">
    <property type="match status" value="1"/>
</dbReference>
<dbReference type="InterPro" id="IPR027105">
    <property type="entry name" value="Prp31"/>
</dbReference>